<organism evidence="2 3">
    <name type="scientific">Rugosimonospora africana</name>
    <dbReference type="NCBI Taxonomy" id="556532"/>
    <lineage>
        <taxon>Bacteria</taxon>
        <taxon>Bacillati</taxon>
        <taxon>Actinomycetota</taxon>
        <taxon>Actinomycetes</taxon>
        <taxon>Micromonosporales</taxon>
        <taxon>Micromonosporaceae</taxon>
        <taxon>Rugosimonospora</taxon>
    </lineage>
</organism>
<comment type="caution">
    <text evidence="2">The sequence shown here is derived from an EMBL/GenBank/DDBJ whole genome shotgun (WGS) entry which is preliminary data.</text>
</comment>
<dbReference type="EMBL" id="BONZ01000068">
    <property type="protein sequence ID" value="GIH18653.1"/>
    <property type="molecule type" value="Genomic_DNA"/>
</dbReference>
<keyword evidence="3" id="KW-1185">Reference proteome</keyword>
<accession>A0A8J3QZB8</accession>
<sequence>MKYQRLRVAAVAATALAVLGSVLVASAPATAASNAPGGMHRFVVAIGEVNASVRTNWERLGMYTFDDTNGVTETHWHWTQRDRVSRSSTGNAASNCGARNCVVMTGNGYQSTTAPNTLHGTYTVTGSVLRVTWDGTTGWEEWTISEPIDGKLAKLTYRANSFGATNGFGYGSDRAWNAPVSTAQIAAANWTGMIFTYYTWATDSNFNPYIDHGDGSRFWNLNWTPCTGGRCLGGTTTDNQYYISRANKTSTDLRDTLWYWRTANADNRGEYCYTGNSHVKPMLEVIDNDGVLHGWVGVEASLNQTVPSQGTSGDDIGVFQIADV</sequence>
<reference evidence="2" key="1">
    <citation type="submission" date="2021-01" db="EMBL/GenBank/DDBJ databases">
        <title>Whole genome shotgun sequence of Rugosimonospora africana NBRC 104875.</title>
        <authorList>
            <person name="Komaki H."/>
            <person name="Tamura T."/>
        </authorList>
    </citation>
    <scope>NUCLEOTIDE SEQUENCE</scope>
    <source>
        <strain evidence="2">NBRC 104875</strain>
    </source>
</reference>
<evidence type="ECO:0000313" key="3">
    <source>
        <dbReference type="Proteomes" id="UP000642748"/>
    </source>
</evidence>
<gene>
    <name evidence="2" type="ORF">Raf01_68250</name>
</gene>
<proteinExistence type="predicted"/>
<dbReference type="Proteomes" id="UP000642748">
    <property type="component" value="Unassembled WGS sequence"/>
</dbReference>
<dbReference type="RefSeq" id="WP_203922145.1">
    <property type="nucleotide sequence ID" value="NZ_BONZ01000068.1"/>
</dbReference>
<dbReference type="AlphaFoldDB" id="A0A8J3QZB8"/>
<feature type="signal peptide" evidence="1">
    <location>
        <begin position="1"/>
        <end position="31"/>
    </location>
</feature>
<evidence type="ECO:0000256" key="1">
    <source>
        <dbReference type="SAM" id="SignalP"/>
    </source>
</evidence>
<evidence type="ECO:0000313" key="2">
    <source>
        <dbReference type="EMBL" id="GIH18653.1"/>
    </source>
</evidence>
<keyword evidence="1" id="KW-0732">Signal</keyword>
<protein>
    <submittedName>
        <fullName evidence="2">Uncharacterized protein</fullName>
    </submittedName>
</protein>
<name>A0A8J3QZB8_9ACTN</name>
<feature type="chain" id="PRO_5035250741" evidence="1">
    <location>
        <begin position="32"/>
        <end position="324"/>
    </location>
</feature>